<dbReference type="InterPro" id="IPR011042">
    <property type="entry name" value="6-blade_b-propeller_TolB-like"/>
</dbReference>
<sequence length="373" mass="40597">MNKTLRLSLLSLGLLVTSLSAVAQQLNTEKATLQMDTVATGLEHPWGLAFLPDGRMLVTERNGNLRYVSANGELSKPLTGVPTVLAAGQGGLLDVILHPDFATTRQIYLSYTEPGAENTSSTAVALATLGETGLSDVKVVFSAQPKFASRHHFGSRLVVTPDRKLFVTLGDRGARRHDAQTFDTHHGKVVRLELDGQIPADNPYVKDSAVLDDIWSYGHRNIQGAALHPTTAELWTHEHGPQGGDEINIARATLNYGWPVITYGEEYGGGKIGQTEKDGMEQPLHKWTPSIAPSGMAFYLSDAIPGWQNNLLVGSLRFGQLVRLELDGDKVSHEERIMIGQRIRDVRQGPDGAVYLLTDQANGQLLRLRAAAN</sequence>
<dbReference type="STRING" id="1129374.AJE_17610"/>
<dbReference type="InterPro" id="IPR012938">
    <property type="entry name" value="Glc/Sorbosone_DH"/>
</dbReference>
<proteinExistence type="predicted"/>
<comment type="caution">
    <text evidence="3">The sequence shown here is derived from an EMBL/GenBank/DDBJ whole genome shotgun (WGS) entry which is preliminary data.</text>
</comment>
<dbReference type="AlphaFoldDB" id="H3ZJF4"/>
<evidence type="ECO:0000313" key="3">
    <source>
        <dbReference type="EMBL" id="EHR39255.1"/>
    </source>
</evidence>
<feature type="chain" id="PRO_5003591423" evidence="1">
    <location>
        <begin position="24"/>
        <end position="373"/>
    </location>
</feature>
<keyword evidence="1" id="KW-0732">Signal</keyword>
<dbReference type="InterPro" id="IPR011041">
    <property type="entry name" value="Quinoprot_gluc/sorb_DH_b-prop"/>
</dbReference>
<dbReference type="EMBL" id="AHTH01000065">
    <property type="protein sequence ID" value="EHR39255.1"/>
    <property type="molecule type" value="Genomic_DNA"/>
</dbReference>
<name>H3ZJF4_9ALTE</name>
<gene>
    <name evidence="3" type="ORF">AJE_17610</name>
</gene>
<dbReference type="eggNOG" id="COG2133">
    <property type="taxonomic scope" value="Bacteria"/>
</dbReference>
<dbReference type="Gene3D" id="2.120.10.30">
    <property type="entry name" value="TolB, C-terminal domain"/>
    <property type="match status" value="1"/>
</dbReference>
<evidence type="ECO:0000259" key="2">
    <source>
        <dbReference type="Pfam" id="PF07995"/>
    </source>
</evidence>
<dbReference type="RefSeq" id="WP_008610453.1">
    <property type="nucleotide sequence ID" value="NZ_AHTH01000065.1"/>
</dbReference>
<dbReference type="Proteomes" id="UP000012046">
    <property type="component" value="Unassembled WGS sequence"/>
</dbReference>
<keyword evidence="4" id="KW-1185">Reference proteome</keyword>
<feature type="domain" description="Glucose/Sorbosone dehydrogenase" evidence="2">
    <location>
        <begin position="42"/>
        <end position="367"/>
    </location>
</feature>
<dbReference type="PANTHER" id="PTHR19328:SF75">
    <property type="entry name" value="ALDOSE SUGAR DEHYDROGENASE YLII"/>
    <property type="match status" value="1"/>
</dbReference>
<dbReference type="PANTHER" id="PTHR19328">
    <property type="entry name" value="HEDGEHOG-INTERACTING PROTEIN"/>
    <property type="match status" value="1"/>
</dbReference>
<protein>
    <submittedName>
        <fullName evidence="3">Hydrophobic compound transport factor</fullName>
    </submittedName>
</protein>
<evidence type="ECO:0000313" key="4">
    <source>
        <dbReference type="Proteomes" id="UP000012046"/>
    </source>
</evidence>
<dbReference type="SUPFAM" id="SSF50952">
    <property type="entry name" value="Soluble quinoprotein glucose dehydrogenase"/>
    <property type="match status" value="1"/>
</dbReference>
<dbReference type="Pfam" id="PF07995">
    <property type="entry name" value="GSDH"/>
    <property type="match status" value="1"/>
</dbReference>
<evidence type="ECO:0000256" key="1">
    <source>
        <dbReference type="SAM" id="SignalP"/>
    </source>
</evidence>
<feature type="signal peptide" evidence="1">
    <location>
        <begin position="1"/>
        <end position="23"/>
    </location>
</feature>
<organism evidence="3 4">
    <name type="scientific">Alishewanella jeotgali KCTC 22429</name>
    <dbReference type="NCBI Taxonomy" id="1129374"/>
    <lineage>
        <taxon>Bacteria</taxon>
        <taxon>Pseudomonadati</taxon>
        <taxon>Pseudomonadota</taxon>
        <taxon>Gammaproteobacteria</taxon>
        <taxon>Alteromonadales</taxon>
        <taxon>Alteromonadaceae</taxon>
        <taxon>Alishewanella</taxon>
    </lineage>
</organism>
<accession>H3ZJF4</accession>
<dbReference type="PATRIC" id="fig|1129374.4.peg.3480"/>
<reference evidence="3 4" key="1">
    <citation type="journal article" date="2012" name="J. Bacteriol.">
        <title>Genome Sequence of Extracellular-Protease-Producing Alishewanella jeotgali Isolated from Traditional Korean Fermented Seafood.</title>
        <authorList>
            <person name="Jung J."/>
            <person name="Chun J."/>
            <person name="Park W."/>
        </authorList>
    </citation>
    <scope>NUCLEOTIDE SEQUENCE [LARGE SCALE GENOMIC DNA]</scope>
    <source>
        <strain evidence="3 4">KCTC 22429</strain>
    </source>
</reference>